<dbReference type="GO" id="GO:0009116">
    <property type="term" value="P:nucleoside metabolic process"/>
    <property type="evidence" value="ECO:0007669"/>
    <property type="project" value="InterPro"/>
</dbReference>
<feature type="domain" description="Auxiliary Activity family 9 catalytic" evidence="4">
    <location>
        <begin position="777"/>
        <end position="863"/>
    </location>
</feature>
<dbReference type="InterPro" id="IPR002182">
    <property type="entry name" value="NB-ARC"/>
</dbReference>
<feature type="region of interest" description="Disordered" evidence="1">
    <location>
        <begin position="1"/>
        <end position="30"/>
    </location>
</feature>
<dbReference type="InterPro" id="IPR000845">
    <property type="entry name" value="Nucleoside_phosphorylase_d"/>
</dbReference>
<dbReference type="AlphaFoldDB" id="A0A8H4T251"/>
<accession>A0A8H4T251</accession>
<dbReference type="Gene3D" id="3.40.50.1580">
    <property type="entry name" value="Nucleoside phosphorylase domain"/>
    <property type="match status" value="1"/>
</dbReference>
<dbReference type="EMBL" id="JABFAI010000224">
    <property type="protein sequence ID" value="KAF4949930.1"/>
    <property type="molecule type" value="Genomic_DNA"/>
</dbReference>
<organism evidence="5 6">
    <name type="scientific">Fusarium gaditjirri</name>
    <dbReference type="NCBI Taxonomy" id="282569"/>
    <lineage>
        <taxon>Eukaryota</taxon>
        <taxon>Fungi</taxon>
        <taxon>Dikarya</taxon>
        <taxon>Ascomycota</taxon>
        <taxon>Pezizomycotina</taxon>
        <taxon>Sordariomycetes</taxon>
        <taxon>Hypocreomycetidae</taxon>
        <taxon>Hypocreales</taxon>
        <taxon>Nectriaceae</taxon>
        <taxon>Fusarium</taxon>
        <taxon>Fusarium nisikadoi species complex</taxon>
    </lineage>
</organism>
<dbReference type="SUPFAM" id="SSF53167">
    <property type="entry name" value="Purine and uridine phosphorylases"/>
    <property type="match status" value="1"/>
</dbReference>
<keyword evidence="6" id="KW-1185">Reference proteome</keyword>
<gene>
    <name evidence="5" type="ORF">FGADI_8531</name>
</gene>
<dbReference type="PANTHER" id="PTHR46082">
    <property type="entry name" value="ATP/GTP-BINDING PROTEIN-RELATED"/>
    <property type="match status" value="1"/>
</dbReference>
<dbReference type="SUPFAM" id="SSF52540">
    <property type="entry name" value="P-loop containing nucleoside triphosphate hydrolases"/>
    <property type="match status" value="1"/>
</dbReference>
<dbReference type="OrthoDB" id="626167at2759"/>
<dbReference type="Proteomes" id="UP000604273">
    <property type="component" value="Unassembled WGS sequence"/>
</dbReference>
<dbReference type="InterPro" id="IPR005103">
    <property type="entry name" value="AA9_LPMO"/>
</dbReference>
<sequence>MTTPGDAGVSVNPPDANAGPAKSSPSRPSDRRGFEIAIICALTIEADAIEALFDHHWEDDGPPFDKEPGDPNAYSTGVIGRFNVVLAYMPGMGKVNAATVAANCGKSFPSVKLALVVGICGIVPFTPTEDEIILGDVIISNGVIQYDFGRQLPERLVRRDTLLDVPGRPNLEIRGVLAKLKALRHRRQLGTKIEGYMDVLRQDEELHAQYPGSEKDKLFEATYRHTDDQKSCEQLGCNGELVSRSRLSTTEVPPKPAIHFGLMASGDVVMKSGEDRDRIASTDNVIAFEMEGAVTKTKLGSDMQQPRPQLVRRLFWAFGSRRFLLERRVKPPMNTAASSRAHYLPLSRNKNFTGRKEIIDDLKRLLFTDLDGQRVALYGLGGMGKTQIAIELAHVVKREDQYGCSYSVIWMPALSMASFEQACTKMISEFGIEMDSQENPKDAFKRYLSSDRAGKWFLIIDNADNMEVLYGTAETPGGIDQFIPDCEHGSILFTTRSREVAVSAAQKNILKLSEMDDEDAKALLRGSLIEKEHMQDMVLIDKLLQELTYLPLAITQASAYMNVNGISVNEYLRLLQNTDQDMVELLSCAFRDSTHYDSSQGAVATTWIISFNQIRALHEDASTILSIISYLEPKAIPRALLPPLGSEQKMTRAIGTLCGYSFLSKRDDGETFDMHSLVHLATQRWNEEERLDIGTQQMAFAHIADVFPYDDWENLAIQADSAEDHPHRLVSQHVLAAAYLCNQQMKEAIKLLEHVVKLKAVLFATLGALFASKVSAHGHVSEVLINDKSYYGHDPTKVPYLTQPESITWTNGVKDNGFVTSTASALESADTICHLNATNGHLTADVAAGTTITVRWSDWPEAH</sequence>
<feature type="domain" description="NB-ARC" evidence="2">
    <location>
        <begin position="357"/>
        <end position="527"/>
    </location>
</feature>
<protein>
    <submittedName>
        <fullName evidence="5">Uncharacterized protein</fullName>
    </submittedName>
</protein>
<dbReference type="GO" id="GO:0043531">
    <property type="term" value="F:ADP binding"/>
    <property type="evidence" value="ECO:0007669"/>
    <property type="project" value="InterPro"/>
</dbReference>
<evidence type="ECO:0000259" key="4">
    <source>
        <dbReference type="Pfam" id="PF03443"/>
    </source>
</evidence>
<proteinExistence type="predicted"/>
<reference evidence="5" key="2">
    <citation type="submission" date="2020-05" db="EMBL/GenBank/DDBJ databases">
        <authorList>
            <person name="Kim H.-S."/>
            <person name="Proctor R.H."/>
            <person name="Brown D.W."/>
        </authorList>
    </citation>
    <scope>NUCLEOTIDE SEQUENCE</scope>
    <source>
        <strain evidence="5">NRRL 45417</strain>
    </source>
</reference>
<comment type="caution">
    <text evidence="5">The sequence shown here is derived from an EMBL/GenBank/DDBJ whole genome shotgun (WGS) entry which is preliminary data.</text>
</comment>
<reference evidence="5" key="1">
    <citation type="journal article" date="2020" name="BMC Genomics">
        <title>Correction to: Identification and distribution of gene clusters required for synthesis of sphingolipid metabolism inhibitors in diverse species of the filamentous fungus Fusarium.</title>
        <authorList>
            <person name="Kim H.S."/>
            <person name="Lohmar J.M."/>
            <person name="Busman M."/>
            <person name="Brown D.W."/>
            <person name="Naumann T.A."/>
            <person name="Divon H.H."/>
            <person name="Lysoe E."/>
            <person name="Uhlig S."/>
            <person name="Proctor R.H."/>
        </authorList>
    </citation>
    <scope>NUCLEOTIDE SEQUENCE</scope>
    <source>
        <strain evidence="5">NRRL 45417</strain>
    </source>
</reference>
<evidence type="ECO:0000256" key="1">
    <source>
        <dbReference type="SAM" id="MobiDB-lite"/>
    </source>
</evidence>
<dbReference type="Gene3D" id="3.40.50.300">
    <property type="entry name" value="P-loop containing nucleotide triphosphate hydrolases"/>
    <property type="match status" value="1"/>
</dbReference>
<dbReference type="PANTHER" id="PTHR46082:SF6">
    <property type="entry name" value="AAA+ ATPASE DOMAIN-CONTAINING PROTEIN-RELATED"/>
    <property type="match status" value="1"/>
</dbReference>
<dbReference type="Gene3D" id="2.70.50.70">
    <property type="match status" value="1"/>
</dbReference>
<dbReference type="Pfam" id="PF01048">
    <property type="entry name" value="PNP_UDP_1"/>
    <property type="match status" value="1"/>
</dbReference>
<dbReference type="GO" id="GO:0003824">
    <property type="term" value="F:catalytic activity"/>
    <property type="evidence" value="ECO:0007669"/>
    <property type="project" value="InterPro"/>
</dbReference>
<name>A0A8H4T251_9HYPO</name>
<dbReference type="InterPro" id="IPR053137">
    <property type="entry name" value="NLR-like"/>
</dbReference>
<evidence type="ECO:0000259" key="2">
    <source>
        <dbReference type="Pfam" id="PF00931"/>
    </source>
</evidence>
<evidence type="ECO:0000313" key="6">
    <source>
        <dbReference type="Proteomes" id="UP000604273"/>
    </source>
</evidence>
<dbReference type="InterPro" id="IPR035994">
    <property type="entry name" value="Nucleoside_phosphorylase_sf"/>
</dbReference>
<evidence type="ECO:0000259" key="3">
    <source>
        <dbReference type="Pfam" id="PF01048"/>
    </source>
</evidence>
<dbReference type="InterPro" id="IPR027417">
    <property type="entry name" value="P-loop_NTPase"/>
</dbReference>
<evidence type="ECO:0000313" key="5">
    <source>
        <dbReference type="EMBL" id="KAF4949930.1"/>
    </source>
</evidence>
<feature type="domain" description="Nucleoside phosphorylase" evidence="3">
    <location>
        <begin position="35"/>
        <end position="293"/>
    </location>
</feature>
<dbReference type="Pfam" id="PF00931">
    <property type="entry name" value="NB-ARC"/>
    <property type="match status" value="1"/>
</dbReference>
<dbReference type="Pfam" id="PF03443">
    <property type="entry name" value="AA9"/>
    <property type="match status" value="1"/>
</dbReference>